<evidence type="ECO:0000259" key="25">
    <source>
        <dbReference type="PROSITE" id="PS51327"/>
    </source>
</evidence>
<evidence type="ECO:0000259" key="23">
    <source>
        <dbReference type="PROSITE" id="PS51192"/>
    </source>
</evidence>
<keyword evidence="27" id="KW-1185">Reference proteome</keyword>
<keyword evidence="5" id="KW-0540">Nuclease</keyword>
<accession>A0A0K9PCM9</accession>
<keyword evidence="14 20" id="KW-0694">RNA-binding</keyword>
<dbReference type="GO" id="GO:0003723">
    <property type="term" value="F:RNA binding"/>
    <property type="evidence" value="ECO:0000318"/>
    <property type="project" value="GO_Central"/>
</dbReference>
<dbReference type="GO" id="GO:0004386">
    <property type="term" value="F:helicase activity"/>
    <property type="evidence" value="ECO:0007669"/>
    <property type="project" value="UniProtKB-KW"/>
</dbReference>
<evidence type="ECO:0000256" key="16">
    <source>
        <dbReference type="ARBA" id="ARBA00023211"/>
    </source>
</evidence>
<dbReference type="InterPro" id="IPR011545">
    <property type="entry name" value="DEAD/DEAH_box_helicase_dom"/>
</dbReference>
<dbReference type="Gene3D" id="1.10.1520.10">
    <property type="entry name" value="Ribonuclease III domain"/>
    <property type="match status" value="2"/>
</dbReference>
<dbReference type="InterPro" id="IPR027417">
    <property type="entry name" value="P-loop_NTPase"/>
</dbReference>
<reference evidence="27" key="1">
    <citation type="journal article" date="2016" name="Nature">
        <title>The genome of the seagrass Zostera marina reveals angiosperm adaptation to the sea.</title>
        <authorList>
            <person name="Olsen J.L."/>
            <person name="Rouze P."/>
            <person name="Verhelst B."/>
            <person name="Lin Y.-C."/>
            <person name="Bayer T."/>
            <person name="Collen J."/>
            <person name="Dattolo E."/>
            <person name="De Paoli E."/>
            <person name="Dittami S."/>
            <person name="Maumus F."/>
            <person name="Michel G."/>
            <person name="Kersting A."/>
            <person name="Lauritano C."/>
            <person name="Lohaus R."/>
            <person name="Toepel M."/>
            <person name="Tonon T."/>
            <person name="Vanneste K."/>
            <person name="Amirebrahimi M."/>
            <person name="Brakel J."/>
            <person name="Bostroem C."/>
            <person name="Chovatia M."/>
            <person name="Grimwood J."/>
            <person name="Jenkins J.W."/>
            <person name="Jueterbock A."/>
            <person name="Mraz A."/>
            <person name="Stam W.T."/>
            <person name="Tice H."/>
            <person name="Bornberg-Bauer E."/>
            <person name="Green P.J."/>
            <person name="Pearson G.A."/>
            <person name="Procaccini G."/>
            <person name="Duarte C.M."/>
            <person name="Schmutz J."/>
            <person name="Reusch T.B.H."/>
            <person name="Van de Peer Y."/>
        </authorList>
    </citation>
    <scope>NUCLEOTIDE SEQUENCE [LARGE SCALE GENOMIC DNA]</scope>
    <source>
        <strain evidence="27">cv. Finnish</strain>
    </source>
</reference>
<dbReference type="PROSITE" id="PS50821">
    <property type="entry name" value="PAZ"/>
    <property type="match status" value="1"/>
</dbReference>
<evidence type="ECO:0000256" key="20">
    <source>
        <dbReference type="PROSITE-ProRule" id="PRU00657"/>
    </source>
</evidence>
<evidence type="ECO:0000256" key="13">
    <source>
        <dbReference type="ARBA" id="ARBA00022842"/>
    </source>
</evidence>
<dbReference type="Proteomes" id="UP000036987">
    <property type="component" value="Unassembled WGS sequence"/>
</dbReference>
<comment type="subunit">
    <text evidence="4">May interact with ARGONAUTE1 or PINHEAD through their common PAZ domains.</text>
</comment>
<dbReference type="Gene3D" id="2.170.260.10">
    <property type="entry name" value="paz domain"/>
    <property type="match status" value="1"/>
</dbReference>
<feature type="domain" description="RNase III" evidence="21">
    <location>
        <begin position="1148"/>
        <end position="1295"/>
    </location>
</feature>
<dbReference type="Pfam" id="PF00035">
    <property type="entry name" value="dsrm"/>
    <property type="match status" value="1"/>
</dbReference>
<gene>
    <name evidence="26" type="ORF">ZOSMA_28G00710</name>
</gene>
<dbReference type="CDD" id="cd00593">
    <property type="entry name" value="RIBOc"/>
    <property type="match status" value="2"/>
</dbReference>
<dbReference type="CDD" id="cd18034">
    <property type="entry name" value="DEXHc_dicer"/>
    <property type="match status" value="1"/>
</dbReference>
<dbReference type="PANTHER" id="PTHR14950:SF70">
    <property type="entry name" value="ENDORIBONUCLEASE DICER HOMOLOG 2"/>
    <property type="match status" value="1"/>
</dbReference>
<keyword evidence="12" id="KW-0067">ATP-binding</keyword>
<dbReference type="PROSITE" id="PS00517">
    <property type="entry name" value="RNASE_3_1"/>
    <property type="match status" value="1"/>
</dbReference>
<dbReference type="GO" id="GO:0046872">
    <property type="term" value="F:metal ion binding"/>
    <property type="evidence" value="ECO:0007669"/>
    <property type="project" value="UniProtKB-KW"/>
</dbReference>
<dbReference type="Pfam" id="PF02170">
    <property type="entry name" value="PAZ"/>
    <property type="match status" value="1"/>
</dbReference>
<dbReference type="SUPFAM" id="SSF52540">
    <property type="entry name" value="P-loop containing nucleoside triphosphate hydrolases"/>
    <property type="match status" value="1"/>
</dbReference>
<keyword evidence="6" id="KW-0479">Metal-binding</keyword>
<dbReference type="InterPro" id="IPR014001">
    <property type="entry name" value="Helicase_ATP-bd"/>
</dbReference>
<keyword evidence="15" id="KW-0943">RNA-mediated gene silencing</keyword>
<dbReference type="Gene3D" id="3.40.50.300">
    <property type="entry name" value="P-loop containing nucleotide triphosphate hydrolases"/>
    <property type="match status" value="2"/>
</dbReference>
<dbReference type="FunFam" id="1.10.1520.10:FF:000004">
    <property type="entry name" value="Endoribonuclease dicer-like 1"/>
    <property type="match status" value="1"/>
</dbReference>
<dbReference type="SUPFAM" id="SSF54768">
    <property type="entry name" value="dsRNA-binding domain-like"/>
    <property type="match status" value="1"/>
</dbReference>
<dbReference type="SMART" id="SM00490">
    <property type="entry name" value="HELICc"/>
    <property type="match status" value="1"/>
</dbReference>
<protein>
    <submittedName>
        <fullName evidence="26">Uncharacterized protein</fullName>
    </submittedName>
</protein>
<keyword evidence="17" id="KW-0539">Nucleus</keyword>
<dbReference type="FunFam" id="3.40.50.300:FF:000420">
    <property type="entry name" value="Endoribonuclease dicer-like 1"/>
    <property type="match status" value="1"/>
</dbReference>
<dbReference type="STRING" id="29655.A0A0K9PCM9"/>
<evidence type="ECO:0000256" key="12">
    <source>
        <dbReference type="ARBA" id="ARBA00022840"/>
    </source>
</evidence>
<evidence type="ECO:0000256" key="7">
    <source>
        <dbReference type="ARBA" id="ARBA00022737"/>
    </source>
</evidence>
<comment type="function">
    <text evidence="19">Probably involved in the RNA silencing pathway. May cleave double-stranded RNA to produce short 21-24 nucleotides (nt) RNAs which target the selective destruction of complementary RNAs.</text>
</comment>
<evidence type="ECO:0000259" key="24">
    <source>
        <dbReference type="PROSITE" id="PS51194"/>
    </source>
</evidence>
<feature type="domain" description="Dicer dsRNA-binding fold" evidence="25">
    <location>
        <begin position="547"/>
        <end position="633"/>
    </location>
</feature>
<evidence type="ECO:0000259" key="22">
    <source>
        <dbReference type="PROSITE" id="PS50821"/>
    </source>
</evidence>
<dbReference type="FunFam" id="3.30.160.380:FF:000001">
    <property type="entry name" value="Endoribonuclease dicer-like 1"/>
    <property type="match status" value="1"/>
</dbReference>
<dbReference type="GO" id="GO:0005737">
    <property type="term" value="C:cytoplasm"/>
    <property type="evidence" value="ECO:0000318"/>
    <property type="project" value="GO_Central"/>
</dbReference>
<evidence type="ECO:0000256" key="3">
    <source>
        <dbReference type="ARBA" id="ARBA00004123"/>
    </source>
</evidence>
<dbReference type="OMA" id="HFCAVIP"/>
<dbReference type="PROSITE" id="PS51192">
    <property type="entry name" value="HELICASE_ATP_BIND_1"/>
    <property type="match status" value="1"/>
</dbReference>
<keyword evidence="11" id="KW-0347">Helicase</keyword>
<dbReference type="Gene3D" id="3.30.160.380">
    <property type="entry name" value="Dicer dimerisation domain"/>
    <property type="match status" value="1"/>
</dbReference>
<comment type="cofactor">
    <cofactor evidence="2">
        <name>Mg(2+)</name>
        <dbReference type="ChEBI" id="CHEBI:18420"/>
    </cofactor>
</comment>
<keyword evidence="16" id="KW-0464">Manganese</keyword>
<feature type="domain" description="Helicase ATP-binding" evidence="23">
    <location>
        <begin position="20"/>
        <end position="186"/>
    </location>
</feature>
<evidence type="ECO:0000256" key="15">
    <source>
        <dbReference type="ARBA" id="ARBA00023158"/>
    </source>
</evidence>
<dbReference type="InterPro" id="IPR003100">
    <property type="entry name" value="PAZ_dom"/>
</dbReference>
<dbReference type="SMART" id="SM00535">
    <property type="entry name" value="RIBOc"/>
    <property type="match status" value="2"/>
</dbReference>
<dbReference type="GO" id="GO:0005524">
    <property type="term" value="F:ATP binding"/>
    <property type="evidence" value="ECO:0007669"/>
    <property type="project" value="UniProtKB-KW"/>
</dbReference>
<comment type="subcellular location">
    <subcellularLocation>
        <location evidence="3">Nucleus</location>
    </subcellularLocation>
</comment>
<evidence type="ECO:0000256" key="9">
    <source>
        <dbReference type="ARBA" id="ARBA00022759"/>
    </source>
</evidence>
<dbReference type="PROSITE" id="PS51194">
    <property type="entry name" value="HELICASE_CTER"/>
    <property type="match status" value="1"/>
</dbReference>
<dbReference type="InterPro" id="IPR005034">
    <property type="entry name" value="Dicer_dimerisation"/>
</dbReference>
<proteinExistence type="inferred from homology"/>
<comment type="similarity">
    <text evidence="18 20">Belongs to the helicase family. Dicer subfamily.</text>
</comment>
<evidence type="ECO:0000256" key="11">
    <source>
        <dbReference type="ARBA" id="ARBA00022806"/>
    </source>
</evidence>
<dbReference type="GO" id="GO:0005634">
    <property type="term" value="C:nucleus"/>
    <property type="evidence" value="ECO:0000318"/>
    <property type="project" value="GO_Central"/>
</dbReference>
<evidence type="ECO:0000256" key="17">
    <source>
        <dbReference type="ARBA" id="ARBA00023242"/>
    </source>
</evidence>
<comment type="cofactor">
    <cofactor evidence="1">
        <name>Mn(2+)</name>
        <dbReference type="ChEBI" id="CHEBI:29035"/>
    </cofactor>
</comment>
<keyword evidence="7" id="KW-0677">Repeat</keyword>
<dbReference type="Pfam" id="PF00270">
    <property type="entry name" value="DEAD"/>
    <property type="match status" value="1"/>
</dbReference>
<dbReference type="InterPro" id="IPR000999">
    <property type="entry name" value="RNase_III_dom"/>
</dbReference>
<keyword evidence="8" id="KW-0547">Nucleotide-binding</keyword>
<dbReference type="GO" id="GO:0004525">
    <property type="term" value="F:ribonuclease III activity"/>
    <property type="evidence" value="ECO:0000318"/>
    <property type="project" value="GO_Central"/>
</dbReference>
<evidence type="ECO:0000256" key="1">
    <source>
        <dbReference type="ARBA" id="ARBA00001936"/>
    </source>
</evidence>
<dbReference type="InterPro" id="IPR038248">
    <property type="entry name" value="Dicer_dimer_sf"/>
</dbReference>
<dbReference type="SUPFAM" id="SSF101690">
    <property type="entry name" value="PAZ domain"/>
    <property type="match status" value="1"/>
</dbReference>
<evidence type="ECO:0000256" key="8">
    <source>
        <dbReference type="ARBA" id="ARBA00022741"/>
    </source>
</evidence>
<dbReference type="PROSITE" id="PS51327">
    <property type="entry name" value="DICER_DSRBF"/>
    <property type="match status" value="1"/>
</dbReference>
<evidence type="ECO:0000313" key="26">
    <source>
        <dbReference type="EMBL" id="KMZ66711.1"/>
    </source>
</evidence>
<dbReference type="Pfam" id="PF00636">
    <property type="entry name" value="Ribonuclease_3"/>
    <property type="match status" value="2"/>
</dbReference>
<comment type="caution">
    <text evidence="26">The sequence shown here is derived from an EMBL/GenBank/DDBJ whole genome shotgun (WGS) entry which is preliminary data.</text>
</comment>
<keyword evidence="10" id="KW-0378">Hydrolase</keyword>
<dbReference type="GO" id="GO:0010267">
    <property type="term" value="P:ta-siRNA processing"/>
    <property type="evidence" value="ECO:0007669"/>
    <property type="project" value="UniProtKB-ARBA"/>
</dbReference>
<dbReference type="Pfam" id="PF00271">
    <property type="entry name" value="Helicase_C"/>
    <property type="match status" value="1"/>
</dbReference>
<evidence type="ECO:0000256" key="6">
    <source>
        <dbReference type="ARBA" id="ARBA00022723"/>
    </source>
</evidence>
<keyword evidence="9" id="KW-0255">Endonuclease</keyword>
<dbReference type="GO" id="GO:0030422">
    <property type="term" value="P:siRNA processing"/>
    <property type="evidence" value="ECO:0000318"/>
    <property type="project" value="GO_Central"/>
</dbReference>
<dbReference type="FunFam" id="3.40.50.300:FF:000705">
    <property type="entry name" value="Endoribonuclease dicer-like protein"/>
    <property type="match status" value="1"/>
</dbReference>
<dbReference type="PANTHER" id="PTHR14950">
    <property type="entry name" value="DICER-RELATED"/>
    <property type="match status" value="1"/>
</dbReference>
<dbReference type="SMART" id="SM00949">
    <property type="entry name" value="PAZ"/>
    <property type="match status" value="1"/>
</dbReference>
<evidence type="ECO:0000256" key="19">
    <source>
        <dbReference type="ARBA" id="ARBA00056187"/>
    </source>
</evidence>
<evidence type="ECO:0000256" key="5">
    <source>
        <dbReference type="ARBA" id="ARBA00022722"/>
    </source>
</evidence>
<evidence type="ECO:0000256" key="14">
    <source>
        <dbReference type="ARBA" id="ARBA00022884"/>
    </source>
</evidence>
<organism evidence="26 27">
    <name type="scientific">Zostera marina</name>
    <name type="common">Eelgrass</name>
    <dbReference type="NCBI Taxonomy" id="29655"/>
    <lineage>
        <taxon>Eukaryota</taxon>
        <taxon>Viridiplantae</taxon>
        <taxon>Streptophyta</taxon>
        <taxon>Embryophyta</taxon>
        <taxon>Tracheophyta</taxon>
        <taxon>Spermatophyta</taxon>
        <taxon>Magnoliopsida</taxon>
        <taxon>Liliopsida</taxon>
        <taxon>Zosteraceae</taxon>
        <taxon>Zostera</taxon>
    </lineage>
</organism>
<feature type="domain" description="PAZ" evidence="22">
    <location>
        <begin position="808"/>
        <end position="929"/>
    </location>
</feature>
<evidence type="ECO:0000256" key="2">
    <source>
        <dbReference type="ARBA" id="ARBA00001946"/>
    </source>
</evidence>
<dbReference type="InterPro" id="IPR036085">
    <property type="entry name" value="PAZ_dom_sf"/>
</dbReference>
<evidence type="ECO:0000259" key="21">
    <source>
        <dbReference type="PROSITE" id="PS50142"/>
    </source>
</evidence>
<feature type="domain" description="RNase III" evidence="21">
    <location>
        <begin position="977"/>
        <end position="1111"/>
    </location>
</feature>
<name>A0A0K9PCM9_ZOSMR</name>
<feature type="domain" description="Helicase C-terminal" evidence="24">
    <location>
        <begin position="363"/>
        <end position="531"/>
    </location>
</feature>
<dbReference type="Pfam" id="PF03368">
    <property type="entry name" value="Dicer_dimer"/>
    <property type="match status" value="1"/>
</dbReference>
<dbReference type="SUPFAM" id="SSF69065">
    <property type="entry name" value="RNase III domain-like"/>
    <property type="match status" value="2"/>
</dbReference>
<evidence type="ECO:0000256" key="18">
    <source>
        <dbReference type="ARBA" id="ARBA00035116"/>
    </source>
</evidence>
<dbReference type="PROSITE" id="PS50142">
    <property type="entry name" value="RNASE_3_2"/>
    <property type="match status" value="2"/>
</dbReference>
<evidence type="ECO:0000256" key="4">
    <source>
        <dbReference type="ARBA" id="ARBA00011499"/>
    </source>
</evidence>
<evidence type="ECO:0000256" key="10">
    <source>
        <dbReference type="ARBA" id="ARBA00022801"/>
    </source>
</evidence>
<dbReference type="SMART" id="SM00487">
    <property type="entry name" value="DEXDc"/>
    <property type="match status" value="1"/>
</dbReference>
<dbReference type="EMBL" id="LFYR01000958">
    <property type="protein sequence ID" value="KMZ66711.1"/>
    <property type="molecule type" value="Genomic_DNA"/>
</dbReference>
<dbReference type="InterPro" id="IPR036389">
    <property type="entry name" value="RNase_III_sf"/>
</dbReference>
<keyword evidence="13" id="KW-0460">Magnesium</keyword>
<evidence type="ECO:0000313" key="27">
    <source>
        <dbReference type="Proteomes" id="UP000036987"/>
    </source>
</evidence>
<dbReference type="OrthoDB" id="6513042at2759"/>
<sequence>MEMNATVDPLSFARSYQLEALEIGMRQNSIVFLDTGSGKTLIAVMLLRSFASQIKKPSQSIAVFLVPAVVLVSQQADVIEMHTDFKVGRFWGDMGVDFWDTCVWEEKLKQFEVFVTTPQILLNNLRHSFFKLEDIKLLIFDECHHTKGKHPYACIMTEFYHKRLNSSASDTLPRIFGMTGSLINSKGSKSRYAYQKQIADLENILHSKVFTVVNGTILAEHIPFSNTKINLYVHVDIPDVLSINLYGILENLLQKHIDNFKTSGLEKSLQDNAAKSLKKLHNTFLFCLTELGLWLASKAAKTLKEGNIYFWENNNETGEKIIQNYSKDVFSAFSQFLPAEHCIGKNIYADICAGFLTTKVECLLYSLIEYSSVENLRCIIFVQRVITATVLQSLLSSLLQLSQWRCSYMSGNRSGLQTQSRKEHLSIVDSFKNGKINIIIATQILEEGLDVQSCNLVIRFDPSPTVCSFIQSRGRARMQGSDYILILERSDNTAISKVQTYLNSNDMLREESLKLASLPCGPIDDNLLNIDSFCVATTGAIVTLNSSIQLIYFYCSRLPSDRFFRPHPRFVIDKESNTCTLQLPNSCSLPPISVQGKNDMLKQLVCLEACKQLHKCGALSDNLLPVFDVENNEDFQNNGNYMPSELQDKYFPQELVDSWSSFSTSGLYHCYLIKINRCFKYYISPKDIIFVVKCNLRSDISNISFDLETDRGKLTATIEYINIVHLSKEEILTARKFQSLLLNICIHRDYEKVKCALDHVCIDETNLMIAYLLLPSVFINQNPSIDWECVRSKIFINGGISDNLPHRDVNVHRCSLTNCQWIDIRDHRVRSCMLQNSIVFTPHNNYIYCISGIFDGLNGNSTLNLEEFITYREFYHSRYGIDLLYPAQPLLRGHHVFSAKNYLTERFCKEKGSSKSGVELPPELCIILLSPVSLSTVYSFSLIPSLIYRIQSILLVSNLNILSDNSMPENILPAMKLLEAVTTKKCREKFSLESLETLGDSYLKYAVSLHLFKRNWHHHEGILTSKKERSVSNLALYGLGCSHKLPGFIHDDEFDPKDWILSWNSHIFSGEDKTYFSRSKYVYNIRSRYVKFKRVADAVEALIGVYLRISGESGALQFMNWLGMDVNFDIKIPDDRSLLVKAGTFVDVKLVESLLKYHFCDPSLLVEALTHGSYQLPVIPRCYQRLEFLGDAVLDHLITVHMYEEYPNISPGLLTDLRSASVNNDCYAHAAVKAGLNKHILHMSSELQKQMTIYLNNVSNSFSGTSYGWDAGVDLPKVLGDVIESLAGAILVDSGYKKEIVWMSIKPLLEPLVSPDTLKYHPVRELNELCARKGYRITFHKLYKEDRNFMMVKIQTENGLVISETCAAFNKDTAKKLAAKAALVTLKEHISLNL</sequence>
<dbReference type="InterPro" id="IPR014720">
    <property type="entry name" value="dsRBD_dom"/>
</dbReference>
<dbReference type="InterPro" id="IPR001650">
    <property type="entry name" value="Helicase_C-like"/>
</dbReference>